<dbReference type="AlphaFoldDB" id="A0A8J5SZC0"/>
<proteinExistence type="predicted"/>
<sequence>MLPDGYSFVGKMRYSETALVLEEQGIGLCRTGYSSMRKNSMPGSFAGRATAAVHHPETKISPALELK</sequence>
<reference evidence="2" key="1">
    <citation type="journal article" date="2021" name="bioRxiv">
        <title>Whole Genome Assembly and Annotation of Northern Wild Rice, Zizania palustris L., Supports a Whole Genome Duplication in the Zizania Genus.</title>
        <authorList>
            <person name="Haas M."/>
            <person name="Kono T."/>
            <person name="Macchietto M."/>
            <person name="Millas R."/>
            <person name="McGilp L."/>
            <person name="Shao M."/>
            <person name="Duquette J."/>
            <person name="Hirsch C.N."/>
            <person name="Kimball J."/>
        </authorList>
    </citation>
    <scope>NUCLEOTIDE SEQUENCE</scope>
    <source>
        <tissue evidence="2">Fresh leaf tissue</tissue>
    </source>
</reference>
<gene>
    <name evidence="2" type="ORF">GUJ93_ZPchr0010g8318</name>
</gene>
<name>A0A8J5SZC0_ZIZPA</name>
<evidence type="ECO:0000313" key="3">
    <source>
        <dbReference type="Proteomes" id="UP000729402"/>
    </source>
</evidence>
<reference evidence="2" key="2">
    <citation type="submission" date="2021-02" db="EMBL/GenBank/DDBJ databases">
        <authorList>
            <person name="Kimball J.A."/>
            <person name="Haas M.W."/>
            <person name="Macchietto M."/>
            <person name="Kono T."/>
            <person name="Duquette J."/>
            <person name="Shao M."/>
        </authorList>
    </citation>
    <scope>NUCLEOTIDE SEQUENCE</scope>
    <source>
        <tissue evidence="2">Fresh leaf tissue</tissue>
    </source>
</reference>
<dbReference type="EMBL" id="JAAALK010000082">
    <property type="protein sequence ID" value="KAG8084095.1"/>
    <property type="molecule type" value="Genomic_DNA"/>
</dbReference>
<comment type="caution">
    <text evidence="2">The sequence shown here is derived from an EMBL/GenBank/DDBJ whole genome shotgun (WGS) entry which is preliminary data.</text>
</comment>
<protein>
    <submittedName>
        <fullName evidence="2">Uncharacterized protein</fullName>
    </submittedName>
</protein>
<feature type="region of interest" description="Disordered" evidence="1">
    <location>
        <begin position="48"/>
        <end position="67"/>
    </location>
</feature>
<evidence type="ECO:0000313" key="2">
    <source>
        <dbReference type="EMBL" id="KAG8084095.1"/>
    </source>
</evidence>
<keyword evidence="3" id="KW-1185">Reference proteome</keyword>
<evidence type="ECO:0000256" key="1">
    <source>
        <dbReference type="SAM" id="MobiDB-lite"/>
    </source>
</evidence>
<dbReference type="Proteomes" id="UP000729402">
    <property type="component" value="Unassembled WGS sequence"/>
</dbReference>
<accession>A0A8J5SZC0</accession>
<organism evidence="2 3">
    <name type="scientific">Zizania palustris</name>
    <name type="common">Northern wild rice</name>
    <dbReference type="NCBI Taxonomy" id="103762"/>
    <lineage>
        <taxon>Eukaryota</taxon>
        <taxon>Viridiplantae</taxon>
        <taxon>Streptophyta</taxon>
        <taxon>Embryophyta</taxon>
        <taxon>Tracheophyta</taxon>
        <taxon>Spermatophyta</taxon>
        <taxon>Magnoliopsida</taxon>
        <taxon>Liliopsida</taxon>
        <taxon>Poales</taxon>
        <taxon>Poaceae</taxon>
        <taxon>BOP clade</taxon>
        <taxon>Oryzoideae</taxon>
        <taxon>Oryzeae</taxon>
        <taxon>Zizaniinae</taxon>
        <taxon>Zizania</taxon>
    </lineage>
</organism>